<evidence type="ECO:0000256" key="3">
    <source>
        <dbReference type="ARBA" id="ARBA00022692"/>
    </source>
</evidence>
<dbReference type="InterPro" id="IPR020846">
    <property type="entry name" value="MFS_dom"/>
</dbReference>
<dbReference type="PROSITE" id="PS00216">
    <property type="entry name" value="SUGAR_TRANSPORT_1"/>
    <property type="match status" value="1"/>
</dbReference>
<sequence length="572" mass="63603">MADLEKQQQNDPVSLGGSDDTLDSPADSDVDLEKADALRQVPTSSTSDTARSRSTIARTRSVATDGYSAYNLDDGVEAEEGEADDGTAPATVRRTKTKTDPFEVRWDGPNDRACPRNFNSARKWFIVFITSFASFCVTFTSSTYTTTYGQLMKEFHCSREIATLGLSLFVLGLAFGPMLLGPLSEFYGRRPIYIGSLFFFLIWLIPCAVAQNIQTMIVGRFFDGFAGSAFLAVAAGTVADLFEPKDIEFPMMIFTISPFLGPAAGPVVGGFINQFTGWRWTFYTLLIWTGVLLGLVIFFVPETYHRVLLKQKAQQKRKDTGDDRWFAPIEKVKRTIAGTLIRSCKVPIQLLVLEPMCLLLNIYAAILLGIVYLFFGAFPLVFERNHGFQLYQVGLSFLGLGIGMVLGVLTDPFWHKNYLKLVQRLEEKTGDPDVKPEPEFRLPTAMFGGILVPIGLFWFGWTTYSSVHWIVPIIGSAVFGIGLFLAFTGILTFLVDAYPNYAASAVAANCLVRLVFAAAFPLFGTQMYENLGFQWASSLLGFLALACVPMPFFFYKYGKQIRARSRFNSKVE</sequence>
<evidence type="ECO:0000256" key="5">
    <source>
        <dbReference type="ARBA" id="ARBA00023136"/>
    </source>
</evidence>
<comment type="similarity">
    <text evidence="2">Belongs to the major facilitator superfamily.</text>
</comment>
<evidence type="ECO:0000259" key="8">
    <source>
        <dbReference type="PROSITE" id="PS50850"/>
    </source>
</evidence>
<accession>A0A0D2CPY1</accession>
<dbReference type="GO" id="GO:0042908">
    <property type="term" value="P:xenobiotic transport"/>
    <property type="evidence" value="ECO:0007669"/>
    <property type="project" value="UniProtKB-ARBA"/>
</dbReference>
<feature type="transmembrane region" description="Helical" evidence="7">
    <location>
        <begin position="249"/>
        <end position="268"/>
    </location>
</feature>
<dbReference type="InterPro" id="IPR011701">
    <property type="entry name" value="MFS"/>
</dbReference>
<keyword evidence="4 7" id="KW-1133">Transmembrane helix</keyword>
<feature type="compositionally biased region" description="Low complexity" evidence="6">
    <location>
        <begin position="43"/>
        <end position="57"/>
    </location>
</feature>
<dbReference type="EMBL" id="KN846959">
    <property type="protein sequence ID" value="KIW67231.1"/>
    <property type="molecule type" value="Genomic_DNA"/>
</dbReference>
<feature type="domain" description="Major facilitator superfamily (MFS) profile" evidence="8">
    <location>
        <begin position="126"/>
        <end position="559"/>
    </location>
</feature>
<evidence type="ECO:0000256" key="7">
    <source>
        <dbReference type="SAM" id="Phobius"/>
    </source>
</evidence>
<feature type="transmembrane region" description="Helical" evidence="7">
    <location>
        <begin position="161"/>
        <end position="180"/>
    </location>
</feature>
<feature type="transmembrane region" description="Helical" evidence="7">
    <location>
        <begin position="358"/>
        <end position="382"/>
    </location>
</feature>
<reference evidence="9 10" key="1">
    <citation type="submission" date="2015-01" db="EMBL/GenBank/DDBJ databases">
        <title>The Genome Sequence of Capronia semiimmersa CBS27337.</title>
        <authorList>
            <consortium name="The Broad Institute Genomics Platform"/>
            <person name="Cuomo C."/>
            <person name="de Hoog S."/>
            <person name="Gorbushina A."/>
            <person name="Stielow B."/>
            <person name="Teixiera M."/>
            <person name="Abouelleil A."/>
            <person name="Chapman S.B."/>
            <person name="Priest M."/>
            <person name="Young S.K."/>
            <person name="Wortman J."/>
            <person name="Nusbaum C."/>
            <person name="Birren B."/>
        </authorList>
    </citation>
    <scope>NUCLEOTIDE SEQUENCE [LARGE SCALE GENOMIC DNA]</scope>
    <source>
        <strain evidence="9 10">CBS 27337</strain>
    </source>
</reference>
<dbReference type="Pfam" id="PF07690">
    <property type="entry name" value="MFS_1"/>
    <property type="match status" value="1"/>
</dbReference>
<proteinExistence type="inferred from homology"/>
<feature type="transmembrane region" description="Helical" evidence="7">
    <location>
        <begin position="467"/>
        <end position="494"/>
    </location>
</feature>
<dbReference type="CDD" id="cd17323">
    <property type="entry name" value="MFS_Tpo1_MDR_like"/>
    <property type="match status" value="1"/>
</dbReference>
<organism evidence="9 10">
    <name type="scientific">Phialophora macrospora</name>
    <dbReference type="NCBI Taxonomy" id="1851006"/>
    <lineage>
        <taxon>Eukaryota</taxon>
        <taxon>Fungi</taxon>
        <taxon>Dikarya</taxon>
        <taxon>Ascomycota</taxon>
        <taxon>Pezizomycotina</taxon>
        <taxon>Eurotiomycetes</taxon>
        <taxon>Chaetothyriomycetidae</taxon>
        <taxon>Chaetothyriales</taxon>
        <taxon>Herpotrichiellaceae</taxon>
        <taxon>Phialophora</taxon>
    </lineage>
</organism>
<feature type="transmembrane region" description="Helical" evidence="7">
    <location>
        <begin position="388"/>
        <end position="410"/>
    </location>
</feature>
<dbReference type="InterPro" id="IPR036259">
    <property type="entry name" value="MFS_trans_sf"/>
</dbReference>
<dbReference type="PROSITE" id="PS50850">
    <property type="entry name" value="MFS"/>
    <property type="match status" value="1"/>
</dbReference>
<comment type="subcellular location">
    <subcellularLocation>
        <location evidence="1">Cell membrane</location>
        <topology evidence="1">Multi-pass membrane protein</topology>
    </subcellularLocation>
</comment>
<feature type="transmembrane region" description="Helical" evidence="7">
    <location>
        <begin position="442"/>
        <end position="461"/>
    </location>
</feature>
<keyword evidence="3 7" id="KW-0812">Transmembrane</keyword>
<evidence type="ECO:0000256" key="4">
    <source>
        <dbReference type="ARBA" id="ARBA00022989"/>
    </source>
</evidence>
<feature type="transmembrane region" description="Helical" evidence="7">
    <location>
        <begin position="192"/>
        <end position="213"/>
    </location>
</feature>
<feature type="region of interest" description="Disordered" evidence="6">
    <location>
        <begin position="1"/>
        <end position="57"/>
    </location>
</feature>
<dbReference type="STRING" id="5601.A0A0D2CPY1"/>
<dbReference type="Proteomes" id="UP000054266">
    <property type="component" value="Unassembled WGS sequence"/>
</dbReference>
<feature type="transmembrane region" description="Helical" evidence="7">
    <location>
        <begin position="535"/>
        <end position="555"/>
    </location>
</feature>
<dbReference type="GO" id="GO:0140115">
    <property type="term" value="P:export across plasma membrane"/>
    <property type="evidence" value="ECO:0007669"/>
    <property type="project" value="UniProtKB-ARBA"/>
</dbReference>
<feature type="compositionally biased region" description="Acidic residues" evidence="6">
    <location>
        <begin position="20"/>
        <end position="30"/>
    </location>
</feature>
<dbReference type="InterPro" id="IPR005829">
    <property type="entry name" value="Sugar_transporter_CS"/>
</dbReference>
<feature type="transmembrane region" description="Helical" evidence="7">
    <location>
        <begin position="124"/>
        <end position="141"/>
    </location>
</feature>
<evidence type="ECO:0000256" key="2">
    <source>
        <dbReference type="ARBA" id="ARBA00008335"/>
    </source>
</evidence>
<gene>
    <name evidence="9" type="ORF">PV04_06497</name>
</gene>
<protein>
    <recommendedName>
        <fullName evidence="8">Major facilitator superfamily (MFS) profile domain-containing protein</fullName>
    </recommendedName>
</protein>
<dbReference type="GO" id="GO:0005886">
    <property type="term" value="C:plasma membrane"/>
    <property type="evidence" value="ECO:0007669"/>
    <property type="project" value="UniProtKB-SubCell"/>
</dbReference>
<evidence type="ECO:0000313" key="10">
    <source>
        <dbReference type="Proteomes" id="UP000054266"/>
    </source>
</evidence>
<dbReference type="PANTHER" id="PTHR23502">
    <property type="entry name" value="MAJOR FACILITATOR SUPERFAMILY"/>
    <property type="match status" value="1"/>
</dbReference>
<dbReference type="PANTHER" id="PTHR23502:SF7">
    <property type="entry name" value="DRUG_PROTON ANTIPORTER YHK8-RELATED"/>
    <property type="match status" value="1"/>
</dbReference>
<dbReference type="GO" id="GO:0022857">
    <property type="term" value="F:transmembrane transporter activity"/>
    <property type="evidence" value="ECO:0007669"/>
    <property type="project" value="InterPro"/>
</dbReference>
<dbReference type="SUPFAM" id="SSF103473">
    <property type="entry name" value="MFS general substrate transporter"/>
    <property type="match status" value="1"/>
</dbReference>
<evidence type="ECO:0000313" key="9">
    <source>
        <dbReference type="EMBL" id="KIW67231.1"/>
    </source>
</evidence>
<dbReference type="FunFam" id="1.20.1250.20:FF:000082">
    <property type="entry name" value="MFS multidrug transporter, putative"/>
    <property type="match status" value="1"/>
</dbReference>
<dbReference type="AlphaFoldDB" id="A0A0D2CPY1"/>
<feature type="transmembrane region" description="Helical" evidence="7">
    <location>
        <begin position="280"/>
        <end position="300"/>
    </location>
</feature>
<name>A0A0D2CPY1_9EURO</name>
<keyword evidence="5 7" id="KW-0472">Membrane</keyword>
<dbReference type="Gene3D" id="1.20.1250.20">
    <property type="entry name" value="MFS general substrate transporter like domains"/>
    <property type="match status" value="1"/>
</dbReference>
<keyword evidence="10" id="KW-1185">Reference proteome</keyword>
<evidence type="ECO:0000256" key="1">
    <source>
        <dbReference type="ARBA" id="ARBA00004651"/>
    </source>
</evidence>
<evidence type="ECO:0000256" key="6">
    <source>
        <dbReference type="SAM" id="MobiDB-lite"/>
    </source>
</evidence>